<protein>
    <submittedName>
        <fullName evidence="1">Uncharacterized protein</fullName>
    </submittedName>
</protein>
<proteinExistence type="predicted"/>
<dbReference type="AlphaFoldDB" id="A0A133KJV4"/>
<evidence type="ECO:0000313" key="2">
    <source>
        <dbReference type="Proteomes" id="UP000070376"/>
    </source>
</evidence>
<dbReference type="Proteomes" id="UP000070376">
    <property type="component" value="Unassembled WGS sequence"/>
</dbReference>
<dbReference type="PATRIC" id="fig|1398.22.peg.2472"/>
<evidence type="ECO:0000313" key="1">
    <source>
        <dbReference type="EMBL" id="KWZ79797.1"/>
    </source>
</evidence>
<feature type="non-terminal residue" evidence="1">
    <location>
        <position position="67"/>
    </location>
</feature>
<dbReference type="RefSeq" id="WP_061086976.1">
    <property type="nucleotide sequence ID" value="NZ_KQ955875.1"/>
</dbReference>
<comment type="caution">
    <text evidence="1">The sequence shown here is derived from an EMBL/GenBank/DDBJ whole genome shotgun (WGS) entry which is preliminary data.</text>
</comment>
<organism evidence="1 2">
    <name type="scientific">Heyndrickxia coagulans</name>
    <name type="common">Weizmannia coagulans</name>
    <dbReference type="NCBI Taxonomy" id="1398"/>
    <lineage>
        <taxon>Bacteria</taxon>
        <taxon>Bacillati</taxon>
        <taxon>Bacillota</taxon>
        <taxon>Bacilli</taxon>
        <taxon>Bacillales</taxon>
        <taxon>Bacillaceae</taxon>
        <taxon>Heyndrickxia</taxon>
    </lineage>
</organism>
<gene>
    <name evidence="1" type="ORF">HMPREF3213_02473</name>
</gene>
<sequence>MGEIPALESTHGNSFALQSAKTIAASLLERRDKDGGAVSRLFGIGEIPALESTHGSSFALQSAKTIA</sequence>
<reference evidence="2" key="1">
    <citation type="submission" date="2016-01" db="EMBL/GenBank/DDBJ databases">
        <authorList>
            <person name="Mitreva M."/>
            <person name="Pepin K.H."/>
            <person name="Mihindukulasuriya K.A."/>
            <person name="Fulton R."/>
            <person name="Fronick C."/>
            <person name="O'Laughlin M."/>
            <person name="Miner T."/>
            <person name="Herter B."/>
            <person name="Rosa B.A."/>
            <person name="Cordes M."/>
            <person name="Tomlinson C."/>
            <person name="Wollam A."/>
            <person name="Palsikar V.B."/>
            <person name="Mardis E.R."/>
            <person name="Wilson R.K."/>
        </authorList>
    </citation>
    <scope>NUCLEOTIDE SEQUENCE [LARGE SCALE GENOMIC DNA]</scope>
    <source>
        <strain evidence="2">GED7749B</strain>
    </source>
</reference>
<accession>A0A133KJV4</accession>
<dbReference type="EMBL" id="LRPN01000108">
    <property type="protein sequence ID" value="KWZ79797.1"/>
    <property type="molecule type" value="Genomic_DNA"/>
</dbReference>
<name>A0A133KJV4_HEYCO</name>